<reference evidence="1" key="1">
    <citation type="journal article" date="2019" name="Sci. Rep.">
        <title>Draft genome of Tanacetum cinerariifolium, the natural source of mosquito coil.</title>
        <authorList>
            <person name="Yamashiro T."/>
            <person name="Shiraishi A."/>
            <person name="Satake H."/>
            <person name="Nakayama K."/>
        </authorList>
    </citation>
    <scope>NUCLEOTIDE SEQUENCE</scope>
</reference>
<dbReference type="EMBL" id="BKCJ010002925">
    <property type="protein sequence ID" value="GEU51827.1"/>
    <property type="molecule type" value="Genomic_DNA"/>
</dbReference>
<sequence length="106" mass="12566">MSKILTDHASLDEYMAVWFCAEVLDMVELRLMVVHCHTHVQESIWNCYHVIDHLENIKDCPTYGWLERLKENHEEDLAYLDVLNALVDKLCVVVRKKEKDVSEMDY</sequence>
<protein>
    <submittedName>
        <fullName evidence="1">Uncharacterized protein</fullName>
    </submittedName>
</protein>
<evidence type="ECO:0000313" key="1">
    <source>
        <dbReference type="EMBL" id="GEU51827.1"/>
    </source>
</evidence>
<dbReference type="AlphaFoldDB" id="A0A6L2KT47"/>
<organism evidence="1">
    <name type="scientific">Tanacetum cinerariifolium</name>
    <name type="common">Dalmatian daisy</name>
    <name type="synonym">Chrysanthemum cinerariifolium</name>
    <dbReference type="NCBI Taxonomy" id="118510"/>
    <lineage>
        <taxon>Eukaryota</taxon>
        <taxon>Viridiplantae</taxon>
        <taxon>Streptophyta</taxon>
        <taxon>Embryophyta</taxon>
        <taxon>Tracheophyta</taxon>
        <taxon>Spermatophyta</taxon>
        <taxon>Magnoliopsida</taxon>
        <taxon>eudicotyledons</taxon>
        <taxon>Gunneridae</taxon>
        <taxon>Pentapetalae</taxon>
        <taxon>asterids</taxon>
        <taxon>campanulids</taxon>
        <taxon>Asterales</taxon>
        <taxon>Asteraceae</taxon>
        <taxon>Asteroideae</taxon>
        <taxon>Anthemideae</taxon>
        <taxon>Anthemidinae</taxon>
        <taxon>Tanacetum</taxon>
    </lineage>
</organism>
<proteinExistence type="predicted"/>
<comment type="caution">
    <text evidence="1">The sequence shown here is derived from an EMBL/GenBank/DDBJ whole genome shotgun (WGS) entry which is preliminary data.</text>
</comment>
<accession>A0A6L2KT47</accession>
<gene>
    <name evidence="1" type="ORF">Tci_023805</name>
</gene>
<name>A0A6L2KT47_TANCI</name>